<gene>
    <name evidence="1" type="ORF">DFQ27_008488</name>
</gene>
<keyword evidence="2" id="KW-1185">Reference proteome</keyword>
<reference evidence="1" key="1">
    <citation type="journal article" date="2020" name="Fungal Divers.">
        <title>Resolving the Mortierellaceae phylogeny through synthesis of multi-gene phylogenetics and phylogenomics.</title>
        <authorList>
            <person name="Vandepol N."/>
            <person name="Liber J."/>
            <person name="Desiro A."/>
            <person name="Na H."/>
            <person name="Kennedy M."/>
            <person name="Barry K."/>
            <person name="Grigoriev I.V."/>
            <person name="Miller A.N."/>
            <person name="O'Donnell K."/>
            <person name="Stajich J.E."/>
            <person name="Bonito G."/>
        </authorList>
    </citation>
    <scope>NUCLEOTIDE SEQUENCE</scope>
    <source>
        <strain evidence="1">BC1065</strain>
    </source>
</reference>
<dbReference type="InterPro" id="IPR032675">
    <property type="entry name" value="LRR_dom_sf"/>
</dbReference>
<sequence>MHQAFALPELIEQLSHHLDSGSLASCARVSKLWLDMFAPHLWVRFGLFPPTSRSSYNSSKTMWERLFEGELLSTEEVDRVQSVIAKYGHNVRSLVVRSHHVLRIYQRYFPDLKVLHCEWERWSKWDGDVKQVQRDIEDFVKDRRGSLDTLYLSNWLISDRSRITTISSIQCLRAANDFVPEADYCPSLDSLPPYTQAISIYLKSLTSISTPPQSQPHWHLRYLRLTVPSFNSQALKYILESFPSLQDLTVEDEAGNFALDLNSSKLEIDGEYEDDEVARMISLLPNLRCMYYWDMGEQSFRALAQYCPKLQEVDADRAAQTWHQEDNFEIVLPPTLCLLLESCPELQTINCPDHAIHIRHVMNGRPWVSKKLEFLRCQFVGVPKFYLWDKELVESMQSRWSAMGEEERAMLTGQEREIVVVLDQRETCRQAMERQFDHVPEMREKRLFGQNYLDSWFLPE</sequence>
<comment type="caution">
    <text evidence="1">The sequence shown here is derived from an EMBL/GenBank/DDBJ whole genome shotgun (WGS) entry which is preliminary data.</text>
</comment>
<name>A0A9P6PTR2_9FUNG</name>
<organism evidence="1 2">
    <name type="scientific">Actinomortierella ambigua</name>
    <dbReference type="NCBI Taxonomy" id="1343610"/>
    <lineage>
        <taxon>Eukaryota</taxon>
        <taxon>Fungi</taxon>
        <taxon>Fungi incertae sedis</taxon>
        <taxon>Mucoromycota</taxon>
        <taxon>Mortierellomycotina</taxon>
        <taxon>Mortierellomycetes</taxon>
        <taxon>Mortierellales</taxon>
        <taxon>Mortierellaceae</taxon>
        <taxon>Actinomortierella</taxon>
    </lineage>
</organism>
<dbReference type="Gene3D" id="3.80.10.10">
    <property type="entry name" value="Ribonuclease Inhibitor"/>
    <property type="match status" value="1"/>
</dbReference>
<evidence type="ECO:0000313" key="1">
    <source>
        <dbReference type="EMBL" id="KAG0251844.1"/>
    </source>
</evidence>
<dbReference type="SUPFAM" id="SSF52047">
    <property type="entry name" value="RNI-like"/>
    <property type="match status" value="1"/>
</dbReference>
<proteinExistence type="predicted"/>
<accession>A0A9P6PTR2</accession>
<evidence type="ECO:0000313" key="2">
    <source>
        <dbReference type="Proteomes" id="UP000807716"/>
    </source>
</evidence>
<evidence type="ECO:0008006" key="3">
    <source>
        <dbReference type="Google" id="ProtNLM"/>
    </source>
</evidence>
<dbReference type="AlphaFoldDB" id="A0A9P6PTR2"/>
<protein>
    <recommendedName>
        <fullName evidence="3">F-box domain-containing protein</fullName>
    </recommendedName>
</protein>
<dbReference type="EMBL" id="JAAAJB010000713">
    <property type="protein sequence ID" value="KAG0251844.1"/>
    <property type="molecule type" value="Genomic_DNA"/>
</dbReference>
<dbReference type="OrthoDB" id="2432618at2759"/>
<dbReference type="Proteomes" id="UP000807716">
    <property type="component" value="Unassembled WGS sequence"/>
</dbReference>